<evidence type="ECO:0000256" key="1">
    <source>
        <dbReference type="ARBA" id="ARBA00022737"/>
    </source>
</evidence>
<dbReference type="Proteomes" id="UP000219602">
    <property type="component" value="Chromosome 10"/>
</dbReference>
<dbReference type="InterPro" id="IPR056884">
    <property type="entry name" value="NPHP3-like_N"/>
</dbReference>
<feature type="compositionally biased region" description="Low complexity" evidence="2">
    <location>
        <begin position="1054"/>
        <end position="1074"/>
    </location>
</feature>
<sequence length="1074" mass="120494">MDAKERFPKRNKLSLESIPATGLSVLYEPETDAPIVDIILVHGLKGHPCKTWTFKQNLQNANKQSTNSEQKTSKMSFSKKLEIRESIKALVKFSSSKRNNNDLCVFWPVDLLPTICENARVLTFGYDTKITKYTSGPTNMNSIFSHGKDFLFSLGRMRVPDRPLMFVAHSLGGILVKEMLALSSTSDGASLKGILECTAAIIFLGTPHRGSPELSAIGEWARSILDSFRLQTNSMILDALGLKTTDLQRVHEAFCRLWSNHDFQVKTFQESLGLTGINLGVLGNKVVPHDSSLIGDPKEEAETLQANHMEMSRFSSAEDPNFVKVGGEIRKRYRAIEIMQANHHRNLHRTDASGSLGGKLELPRYVKREEHEPFDMKMISAAIESLHFNGMDSRRECITPPSIHTGQWLFQNPTFLVWQKSTHARERLFFIKGKPGAGKSTLMKEAVRKTISGFKARGCCASFFVNARNSSPDSLLECSRSGVLRSLLYQLLTYYENFCIDTQSKPSTTLMMNIRGKAAISSSKWRDREMESLLIDVLGVLDLARVPVYIFVDAVDELGLVAERVEIEFWKNLVHSENFRDMRVCLSCRYYPHISTTIGLELFLDAYNSPDIFSYINLRFERHIPITEGHWASELCKKIYSLSSGVFLWVVLVVDAVCAKYDQGFGLQSLTRIVEETPKELNEVYGQVLGTLTGSERLLALRLFQWATESSRPLRLDEWHHVLAFLKIAPPKSLEEWRNSGEFTENDQQLERMIKSLSGGLLQISSSQHDPVTSKEAESSSVNAGAGSLDQEQGSARVVKLIHESVYNFLMSQGGFEILGWKGKNVISDCHCMIAITCLDYIGIPELDDLVIARQRMTMGDITPSSKRSSLFEYARELGKIVKGSGPKRTLEDLQSMPAIDTHTLVESWMANGHLSSCSSSIGDDAHISAVSESVGIKSQALQDYPALLLYAISELCYHISLAKAATSGHIKERLHHRLKDTTLRARLNALHAKLSLNDYIIPIKTDDRLSLKSSESSESSLFEREQMELFKRRIKERREADKVAVQGPRRPRSIASFGSASSYGYASSKSRRD</sequence>
<reference evidence="4 5" key="2">
    <citation type="journal article" date="2017" name="Sci. Rep.">
        <title>A mobile pathogenicity chromosome in Fusarium oxysporum for infection of multiple cucurbit species.</title>
        <authorList>
            <person name="van Dam P."/>
            <person name="Fokkens L."/>
            <person name="Ayukawa Y."/>
            <person name="van der Gragt M."/>
            <person name="Ter Horst A."/>
            <person name="Brankovics B."/>
            <person name="Houterman P.M."/>
            <person name="Arie T."/>
            <person name="Rep M."/>
        </authorList>
    </citation>
    <scope>NUCLEOTIDE SEQUENCE [LARGE SCALE GENOMIC DNA]</scope>
    <source>
        <strain evidence="4 5">Forc016</strain>
    </source>
</reference>
<name>A0A2H3GS27_FUSOX</name>
<dbReference type="Gene3D" id="3.40.50.300">
    <property type="entry name" value="P-loop containing nucleotide triphosphate hydrolases"/>
    <property type="match status" value="1"/>
</dbReference>
<evidence type="ECO:0000313" key="5">
    <source>
        <dbReference type="Proteomes" id="UP000219602"/>
    </source>
</evidence>
<evidence type="ECO:0000256" key="2">
    <source>
        <dbReference type="SAM" id="MobiDB-lite"/>
    </source>
</evidence>
<dbReference type="PANTHER" id="PTHR10039:SF5">
    <property type="entry name" value="NACHT DOMAIN-CONTAINING PROTEIN"/>
    <property type="match status" value="1"/>
</dbReference>
<dbReference type="PANTHER" id="PTHR10039">
    <property type="entry name" value="AMELOGENIN"/>
    <property type="match status" value="1"/>
</dbReference>
<feature type="region of interest" description="Disordered" evidence="2">
    <location>
        <begin position="768"/>
        <end position="789"/>
    </location>
</feature>
<gene>
    <name evidence="4" type="ORF">AU210_012080</name>
</gene>
<dbReference type="InterPro" id="IPR029058">
    <property type="entry name" value="AB_hydrolase_fold"/>
</dbReference>
<dbReference type="EMBL" id="MABQ02000008">
    <property type="protein sequence ID" value="PCD29544.1"/>
    <property type="molecule type" value="Genomic_DNA"/>
</dbReference>
<proteinExistence type="predicted"/>
<dbReference type="AlphaFoldDB" id="A0A2H3GS27"/>
<organism evidence="4 5">
    <name type="scientific">Fusarium oxysporum f. sp. radicis-cucumerinum</name>
    <dbReference type="NCBI Taxonomy" id="327505"/>
    <lineage>
        <taxon>Eukaryota</taxon>
        <taxon>Fungi</taxon>
        <taxon>Dikarya</taxon>
        <taxon>Ascomycota</taxon>
        <taxon>Pezizomycotina</taxon>
        <taxon>Sordariomycetes</taxon>
        <taxon>Hypocreomycetidae</taxon>
        <taxon>Hypocreales</taxon>
        <taxon>Nectriaceae</taxon>
        <taxon>Fusarium</taxon>
        <taxon>Fusarium oxysporum species complex</taxon>
    </lineage>
</organism>
<comment type="caution">
    <text evidence="4">The sequence shown here is derived from an EMBL/GenBank/DDBJ whole genome shotgun (WGS) entry which is preliminary data.</text>
</comment>
<evidence type="ECO:0000259" key="3">
    <source>
        <dbReference type="Pfam" id="PF24883"/>
    </source>
</evidence>
<accession>A0A2H3GS27</accession>
<protein>
    <recommendedName>
        <fullName evidence="3">Nephrocystin 3-like N-terminal domain-containing protein</fullName>
    </recommendedName>
</protein>
<dbReference type="Pfam" id="PF24883">
    <property type="entry name" value="NPHP3_N"/>
    <property type="match status" value="1"/>
</dbReference>
<dbReference type="SUPFAM" id="SSF53474">
    <property type="entry name" value="alpha/beta-Hydrolases"/>
    <property type="match status" value="1"/>
</dbReference>
<feature type="domain" description="Nephrocystin 3-like N-terminal" evidence="3">
    <location>
        <begin position="405"/>
        <end position="589"/>
    </location>
</feature>
<dbReference type="SUPFAM" id="SSF52540">
    <property type="entry name" value="P-loop containing nucleoside triphosphate hydrolases"/>
    <property type="match status" value="1"/>
</dbReference>
<reference evidence="4 5" key="1">
    <citation type="journal article" date="2016" name="Environ. Microbiol.">
        <title>Effector profiles distinguish formae speciales of Fusarium oxysporum.</title>
        <authorList>
            <person name="van Dam P."/>
            <person name="Fokkens L."/>
            <person name="Schmidt S.M."/>
            <person name="Linmans J.H."/>
            <person name="Kistler H.C."/>
            <person name="Ma L.J."/>
            <person name="Rep M."/>
        </authorList>
    </citation>
    <scope>NUCLEOTIDE SEQUENCE [LARGE SCALE GENOMIC DNA]</scope>
    <source>
        <strain evidence="4 5">Forc016</strain>
    </source>
</reference>
<keyword evidence="1" id="KW-0677">Repeat</keyword>
<evidence type="ECO:0000313" key="4">
    <source>
        <dbReference type="EMBL" id="PCD29544.1"/>
    </source>
</evidence>
<feature type="region of interest" description="Disordered" evidence="2">
    <location>
        <begin position="1039"/>
        <end position="1074"/>
    </location>
</feature>
<dbReference type="Gene3D" id="3.40.50.1820">
    <property type="entry name" value="alpha/beta hydrolase"/>
    <property type="match status" value="1"/>
</dbReference>
<dbReference type="InterPro" id="IPR027417">
    <property type="entry name" value="P-loop_NTPase"/>
</dbReference>